<reference evidence="3 4" key="1">
    <citation type="submission" date="2020-07" db="EMBL/GenBank/DDBJ databases">
        <title>Genomic Encyclopedia of Archaeal and Bacterial Type Strains, Phase II (KMG-II): from individual species to whole genera.</title>
        <authorList>
            <person name="Goeker M."/>
        </authorList>
    </citation>
    <scope>NUCLEOTIDE SEQUENCE [LARGE SCALE GENOMIC DNA]</scope>
    <source>
        <strain evidence="3 4">DSM 21226</strain>
    </source>
</reference>
<sequence>MSHFWNQRFAEPGYKYGTAPNAFLQAESPRLPPGGRVLVPGDGEGRNGVWLAQQGLQVCSVDSSQVGLDKARALAAGRGVSLDIEAGDLEVWAPMPGTWDALVLVFVHLPSAFRAGAHRRLARGLAPGGVVIVEAFHPDQIGRTSGGPKDLDMLYTLAQLRDDFASLCDELVGWEGEVLLDEGPGHQGPGCVTRYVGRRRGG</sequence>
<keyword evidence="4" id="KW-1185">Reference proteome</keyword>
<dbReference type="Gene3D" id="3.40.50.150">
    <property type="entry name" value="Vaccinia Virus protein VP39"/>
    <property type="match status" value="1"/>
</dbReference>
<dbReference type="Pfam" id="PF13649">
    <property type="entry name" value="Methyltransf_25"/>
    <property type="match status" value="1"/>
</dbReference>
<comment type="caution">
    <text evidence="3">The sequence shown here is derived from an EMBL/GenBank/DDBJ whole genome shotgun (WGS) entry which is preliminary data.</text>
</comment>
<evidence type="ECO:0000256" key="1">
    <source>
        <dbReference type="ARBA" id="ARBA00022679"/>
    </source>
</evidence>
<dbReference type="RefSeq" id="WP_179634027.1">
    <property type="nucleotide sequence ID" value="NZ_JACCFH010000001.1"/>
</dbReference>
<name>A0A7Y9U786_9BURK</name>
<dbReference type="GO" id="GO:0008168">
    <property type="term" value="F:methyltransferase activity"/>
    <property type="evidence" value="ECO:0007669"/>
    <property type="project" value="UniProtKB-KW"/>
</dbReference>
<dbReference type="EMBL" id="JACCFH010000001">
    <property type="protein sequence ID" value="NYG33236.1"/>
    <property type="molecule type" value="Genomic_DNA"/>
</dbReference>
<dbReference type="AlphaFoldDB" id="A0A7Y9U786"/>
<dbReference type="SUPFAM" id="SSF53335">
    <property type="entry name" value="S-adenosyl-L-methionine-dependent methyltransferases"/>
    <property type="match status" value="1"/>
</dbReference>
<dbReference type="InterPro" id="IPR041698">
    <property type="entry name" value="Methyltransf_25"/>
</dbReference>
<keyword evidence="3" id="KW-0489">Methyltransferase</keyword>
<dbReference type="GO" id="GO:0032259">
    <property type="term" value="P:methylation"/>
    <property type="evidence" value="ECO:0007669"/>
    <property type="project" value="UniProtKB-KW"/>
</dbReference>
<keyword evidence="1 3" id="KW-0808">Transferase</keyword>
<evidence type="ECO:0000259" key="2">
    <source>
        <dbReference type="Pfam" id="PF13649"/>
    </source>
</evidence>
<evidence type="ECO:0000313" key="3">
    <source>
        <dbReference type="EMBL" id="NYG33236.1"/>
    </source>
</evidence>
<dbReference type="Proteomes" id="UP000518288">
    <property type="component" value="Unassembled WGS sequence"/>
</dbReference>
<gene>
    <name evidence="3" type="ORF">BDD16_002222</name>
</gene>
<dbReference type="PANTHER" id="PTHR43861">
    <property type="entry name" value="TRANS-ACONITATE 2-METHYLTRANSFERASE-RELATED"/>
    <property type="match status" value="1"/>
</dbReference>
<evidence type="ECO:0000313" key="4">
    <source>
        <dbReference type="Proteomes" id="UP000518288"/>
    </source>
</evidence>
<protein>
    <submittedName>
        <fullName evidence="3">SAM-dependent methyltransferase</fullName>
    </submittedName>
</protein>
<accession>A0A7Y9U786</accession>
<proteinExistence type="predicted"/>
<feature type="domain" description="Methyltransferase" evidence="2">
    <location>
        <begin position="37"/>
        <end position="129"/>
    </location>
</feature>
<dbReference type="PANTHER" id="PTHR43861:SF3">
    <property type="entry name" value="PUTATIVE (AFU_ORTHOLOGUE AFUA_2G14390)-RELATED"/>
    <property type="match status" value="1"/>
</dbReference>
<dbReference type="CDD" id="cd02440">
    <property type="entry name" value="AdoMet_MTases"/>
    <property type="match status" value="1"/>
</dbReference>
<organism evidence="3 4">
    <name type="scientific">Sphaerotilus montanus</name>
    <dbReference type="NCBI Taxonomy" id="522889"/>
    <lineage>
        <taxon>Bacteria</taxon>
        <taxon>Pseudomonadati</taxon>
        <taxon>Pseudomonadota</taxon>
        <taxon>Betaproteobacteria</taxon>
        <taxon>Burkholderiales</taxon>
        <taxon>Sphaerotilaceae</taxon>
        <taxon>Sphaerotilus</taxon>
    </lineage>
</organism>
<dbReference type="InterPro" id="IPR029063">
    <property type="entry name" value="SAM-dependent_MTases_sf"/>
</dbReference>